<dbReference type="Proteomes" id="UP000799750">
    <property type="component" value="Unassembled WGS sequence"/>
</dbReference>
<keyword evidence="6 11" id="KW-0560">Oxidoreductase</keyword>
<evidence type="ECO:0000313" key="13">
    <source>
        <dbReference type="EMBL" id="KAF2491702.1"/>
    </source>
</evidence>
<keyword evidence="14" id="KW-1185">Reference proteome</keyword>
<comment type="cofactor">
    <cofactor evidence="11">
        <name>Cu cation</name>
        <dbReference type="ChEBI" id="CHEBI:23378"/>
    </cofactor>
    <text evidence="11">Contains 1 topaquinone per subunit.</text>
</comment>
<dbReference type="InterPro" id="IPR015798">
    <property type="entry name" value="Cu_amine_oxidase_C"/>
</dbReference>
<protein>
    <recommendedName>
        <fullName evidence="11">Amine oxidase</fullName>
        <ecNumber evidence="11">1.4.3.-</ecNumber>
    </recommendedName>
</protein>
<dbReference type="GO" id="GO:0008131">
    <property type="term" value="F:primary methylamine oxidase activity"/>
    <property type="evidence" value="ECO:0007669"/>
    <property type="project" value="InterPro"/>
</dbReference>
<dbReference type="SUPFAM" id="SSF54416">
    <property type="entry name" value="Amine oxidase N-terminal region"/>
    <property type="match status" value="2"/>
</dbReference>
<name>A0A6A6QHL3_9PEZI</name>
<dbReference type="GO" id="GO:0005507">
    <property type="term" value="F:copper ion binding"/>
    <property type="evidence" value="ECO:0007669"/>
    <property type="project" value="InterPro"/>
</dbReference>
<feature type="domain" description="Copper amine oxidase catalytic" evidence="12">
    <location>
        <begin position="235"/>
        <end position="632"/>
    </location>
</feature>
<dbReference type="EMBL" id="MU004195">
    <property type="protein sequence ID" value="KAF2491702.1"/>
    <property type="molecule type" value="Genomic_DNA"/>
</dbReference>
<evidence type="ECO:0000256" key="5">
    <source>
        <dbReference type="ARBA" id="ARBA00022772"/>
    </source>
</evidence>
<comment type="PTM">
    <text evidence="10 11">Topaquinone (TPQ) is generated by copper-dependent autoxidation of a specific tyrosyl residue.</text>
</comment>
<dbReference type="OrthoDB" id="5379943at2759"/>
<evidence type="ECO:0000256" key="1">
    <source>
        <dbReference type="ARBA" id="ARBA00001935"/>
    </source>
</evidence>
<dbReference type="GO" id="GO:0048038">
    <property type="term" value="F:quinone binding"/>
    <property type="evidence" value="ECO:0007669"/>
    <property type="project" value="InterPro"/>
</dbReference>
<feature type="active site" description="Schiff-base intermediate with substrate; via topaquinone" evidence="9">
    <location>
        <position position="392"/>
    </location>
</feature>
<comment type="cofactor">
    <cofactor evidence="1">
        <name>Cu cation</name>
        <dbReference type="ChEBI" id="CHEBI:23378"/>
    </cofactor>
</comment>
<dbReference type="AlphaFoldDB" id="A0A6A6QHL3"/>
<reference evidence="13" key="1">
    <citation type="journal article" date="2020" name="Stud. Mycol.">
        <title>101 Dothideomycetes genomes: a test case for predicting lifestyles and emergence of pathogens.</title>
        <authorList>
            <person name="Haridas S."/>
            <person name="Albert R."/>
            <person name="Binder M."/>
            <person name="Bloem J."/>
            <person name="Labutti K."/>
            <person name="Salamov A."/>
            <person name="Andreopoulos B."/>
            <person name="Baker S."/>
            <person name="Barry K."/>
            <person name="Bills G."/>
            <person name="Bluhm B."/>
            <person name="Cannon C."/>
            <person name="Castanera R."/>
            <person name="Culley D."/>
            <person name="Daum C."/>
            <person name="Ezra D."/>
            <person name="Gonzalez J."/>
            <person name="Henrissat B."/>
            <person name="Kuo A."/>
            <person name="Liang C."/>
            <person name="Lipzen A."/>
            <person name="Lutzoni F."/>
            <person name="Magnuson J."/>
            <person name="Mondo S."/>
            <person name="Nolan M."/>
            <person name="Ohm R."/>
            <person name="Pangilinan J."/>
            <person name="Park H.-J."/>
            <person name="Ramirez L."/>
            <person name="Alfaro M."/>
            <person name="Sun H."/>
            <person name="Tritt A."/>
            <person name="Yoshinaga Y."/>
            <person name="Zwiers L.-H."/>
            <person name="Turgeon B."/>
            <person name="Goodwin S."/>
            <person name="Spatafora J."/>
            <person name="Crous P."/>
            <person name="Grigoriev I."/>
        </authorList>
    </citation>
    <scope>NUCLEOTIDE SEQUENCE</scope>
    <source>
        <strain evidence="13">CBS 269.34</strain>
    </source>
</reference>
<organism evidence="13 14">
    <name type="scientific">Lophium mytilinum</name>
    <dbReference type="NCBI Taxonomy" id="390894"/>
    <lineage>
        <taxon>Eukaryota</taxon>
        <taxon>Fungi</taxon>
        <taxon>Dikarya</taxon>
        <taxon>Ascomycota</taxon>
        <taxon>Pezizomycotina</taxon>
        <taxon>Dothideomycetes</taxon>
        <taxon>Pleosporomycetidae</taxon>
        <taxon>Mytilinidiales</taxon>
        <taxon>Mytilinidiaceae</taxon>
        <taxon>Lophium</taxon>
    </lineage>
</organism>
<dbReference type="Pfam" id="PF01179">
    <property type="entry name" value="Cu_amine_oxid"/>
    <property type="match status" value="1"/>
</dbReference>
<dbReference type="PANTHER" id="PTHR10638">
    <property type="entry name" value="COPPER AMINE OXIDASE"/>
    <property type="match status" value="1"/>
</dbReference>
<evidence type="ECO:0000256" key="2">
    <source>
        <dbReference type="ARBA" id="ARBA00007983"/>
    </source>
</evidence>
<keyword evidence="7 11" id="KW-0186">Copper</keyword>
<evidence type="ECO:0000256" key="10">
    <source>
        <dbReference type="PIRSR" id="PIRSR600269-51"/>
    </source>
</evidence>
<dbReference type="Gene3D" id="3.10.450.40">
    <property type="match status" value="2"/>
</dbReference>
<dbReference type="InterPro" id="IPR016182">
    <property type="entry name" value="Cu_amine_oxidase_N-reg"/>
</dbReference>
<evidence type="ECO:0000256" key="6">
    <source>
        <dbReference type="ARBA" id="ARBA00023002"/>
    </source>
</evidence>
<evidence type="ECO:0000256" key="4">
    <source>
        <dbReference type="ARBA" id="ARBA00022723"/>
    </source>
</evidence>
<dbReference type="EC" id="1.4.3.-" evidence="11"/>
<evidence type="ECO:0000256" key="8">
    <source>
        <dbReference type="ARBA" id="ARBA00023157"/>
    </source>
</evidence>
<dbReference type="InterPro" id="IPR000269">
    <property type="entry name" value="Cu_amine_oxidase"/>
</dbReference>
<dbReference type="FunFam" id="2.70.98.20:FF:000001">
    <property type="entry name" value="Amine oxidase"/>
    <property type="match status" value="1"/>
</dbReference>
<dbReference type="PANTHER" id="PTHR10638:SF33">
    <property type="entry name" value="AMINE OXIDASE"/>
    <property type="match status" value="1"/>
</dbReference>
<feature type="active site" description="Proton acceptor" evidence="9">
    <location>
        <position position="308"/>
    </location>
</feature>
<keyword evidence="4 11" id="KW-0479">Metal-binding</keyword>
<evidence type="ECO:0000256" key="7">
    <source>
        <dbReference type="ARBA" id="ARBA00023008"/>
    </source>
</evidence>
<dbReference type="SUPFAM" id="SSF49998">
    <property type="entry name" value="Amine oxidase catalytic domain"/>
    <property type="match status" value="1"/>
</dbReference>
<evidence type="ECO:0000259" key="12">
    <source>
        <dbReference type="Pfam" id="PF01179"/>
    </source>
</evidence>
<accession>A0A6A6QHL3</accession>
<keyword evidence="8" id="KW-1015">Disulfide bond</keyword>
<dbReference type="PROSITE" id="PS01164">
    <property type="entry name" value="COPPER_AMINE_OXID_1"/>
    <property type="match status" value="1"/>
</dbReference>
<keyword evidence="5 9" id="KW-0801">TPQ</keyword>
<evidence type="ECO:0000313" key="14">
    <source>
        <dbReference type="Proteomes" id="UP000799750"/>
    </source>
</evidence>
<proteinExistence type="inferred from homology"/>
<evidence type="ECO:0000256" key="9">
    <source>
        <dbReference type="PIRSR" id="PIRSR600269-50"/>
    </source>
</evidence>
<dbReference type="InterPro" id="IPR049948">
    <property type="entry name" value="Cu_Am_ox_TPQ-bd"/>
</dbReference>
<dbReference type="Gene3D" id="2.70.98.20">
    <property type="entry name" value="Copper amine oxidase, catalytic domain"/>
    <property type="match status" value="1"/>
</dbReference>
<comment type="similarity">
    <text evidence="2 11">Belongs to the copper/topaquinone oxidase family.</text>
</comment>
<comment type="subunit">
    <text evidence="3">Homodimer.</text>
</comment>
<dbReference type="GO" id="GO:0009308">
    <property type="term" value="P:amine metabolic process"/>
    <property type="evidence" value="ECO:0007669"/>
    <property type="project" value="UniProtKB-UniRule"/>
</dbReference>
<evidence type="ECO:0000256" key="11">
    <source>
        <dbReference type="RuleBase" id="RU000672"/>
    </source>
</evidence>
<sequence length="655" mass="73661">MAPTKHPLDLISPAEISRAVEVLRAQYSDQKLRFKLVDIYDCPKAEVIPYLEAERLGRALPPAPPRRARVYFHLSDPYLLYKARVDVTAGKVETVTSLENIQGPVDFDEWTEVEHACNTHPDVLKEIELLKLPKGARIVNDPWAYGTDDSAERRRLFQCYVYIVLNDDPEANHYSLPAPFSPVFDAITKELLWIDHLPLGDGTEAETTRPWEPVNAVEYSANLLKDPFRTDLKPLQVQQPQGPSFEVDGRNVSWQKWKFNLGWTMREGPVLQNVTYDGRNTFYRLSFSEMTVPYGDPRTPYHRKQAFDLGDAGLGMMSNSLKLGCDCLGSIKYFDGYRTAADGNVVAMPNVVCMHEVDAGIGWKHTNFRTGTTSVVRNRQLVVQCTATVANYEYIFAFILDQAAAIHFELRATGIVSTMPIRKGTKVPWGTNVAPGVMAANHQHLFNIRVDPAIDGHDNTVIYEDHVPAGPEDEDPFGCAFKVAETTITKAGGYTLDVEKTRVYKIQNPSILNEVSGKPVAYKLHAMPSQMMIMKPNTFNAKRALFASKPIWVTKYQEDELYAAGEFTNQSRVDTGLGVWATRDDDVKNTDVVLWHSFGLTHVPRPEDFPVMPQEMMSISLKPSSFFTQNPSNDVPRSTQAINKSTLVESLCHKL</sequence>
<feature type="modified residue" description="2',4',5'-topaquinone" evidence="10">
    <location>
        <position position="392"/>
    </location>
</feature>
<dbReference type="InterPro" id="IPR036460">
    <property type="entry name" value="Cu_amine_oxidase_C_sf"/>
</dbReference>
<gene>
    <name evidence="13" type="ORF">BU16DRAFT_565401</name>
</gene>
<evidence type="ECO:0000256" key="3">
    <source>
        <dbReference type="ARBA" id="ARBA00011738"/>
    </source>
</evidence>